<dbReference type="Proteomes" id="UP001314263">
    <property type="component" value="Unassembled WGS sequence"/>
</dbReference>
<evidence type="ECO:0000313" key="1">
    <source>
        <dbReference type="EMBL" id="CAK0776849.1"/>
    </source>
</evidence>
<dbReference type="EMBL" id="CAUYUE010000005">
    <property type="protein sequence ID" value="CAK0776849.1"/>
    <property type="molecule type" value="Genomic_DNA"/>
</dbReference>
<dbReference type="AlphaFoldDB" id="A0AAV1I1R7"/>
<organism evidence="1 2">
    <name type="scientific">Coccomyxa viridis</name>
    <dbReference type="NCBI Taxonomy" id="1274662"/>
    <lineage>
        <taxon>Eukaryota</taxon>
        <taxon>Viridiplantae</taxon>
        <taxon>Chlorophyta</taxon>
        <taxon>core chlorophytes</taxon>
        <taxon>Trebouxiophyceae</taxon>
        <taxon>Trebouxiophyceae incertae sedis</taxon>
        <taxon>Coccomyxaceae</taxon>
        <taxon>Coccomyxa</taxon>
    </lineage>
</organism>
<evidence type="ECO:0000313" key="2">
    <source>
        <dbReference type="Proteomes" id="UP001314263"/>
    </source>
</evidence>
<protein>
    <submittedName>
        <fullName evidence="1">Uncharacterized protein</fullName>
    </submittedName>
</protein>
<gene>
    <name evidence="1" type="ORF">CVIRNUC_004423</name>
</gene>
<sequence>MIWWTSTFYRRLHKAIERKDYHRFCEVLADRPWWKKLKYSDGLELVILARRKGVAWAPPALLVVSAVELQDIIDRFDPMLI</sequence>
<comment type="caution">
    <text evidence="1">The sequence shown here is derived from an EMBL/GenBank/DDBJ whole genome shotgun (WGS) entry which is preliminary data.</text>
</comment>
<keyword evidence="2" id="KW-1185">Reference proteome</keyword>
<proteinExistence type="predicted"/>
<accession>A0AAV1I1R7</accession>
<name>A0AAV1I1R7_9CHLO</name>
<reference evidence="1 2" key="1">
    <citation type="submission" date="2023-10" db="EMBL/GenBank/DDBJ databases">
        <authorList>
            <person name="Maclean D."/>
            <person name="Macfadyen A."/>
        </authorList>
    </citation>
    <scope>NUCLEOTIDE SEQUENCE [LARGE SCALE GENOMIC DNA]</scope>
</reference>